<keyword evidence="2" id="KW-0732">Signal</keyword>
<evidence type="ECO:0000256" key="1">
    <source>
        <dbReference type="ARBA" id="ARBA00004442"/>
    </source>
</evidence>
<dbReference type="PANTHER" id="PTHR36920">
    <property type="match status" value="1"/>
</dbReference>
<dbReference type="GO" id="GO:0055085">
    <property type="term" value="P:transmembrane transport"/>
    <property type="evidence" value="ECO:0007669"/>
    <property type="project" value="TreeGrafter"/>
</dbReference>
<sequence>MSRTSLSLAGLALLAAAMPLSAAAQALLPSGWSLKLGLNQIAPQLGSGDLSAPSLPGTQVDVRANTQPIFTLTVPLGEHFTVEAFGGLPYTHDIVGDGAIAGSGKIGSTKQVSPTVFGQYRFAAVGSSVRPYLGLGLTYAKFYGEEGSGALTAMTNAGGPPTRLSIDAAWGLSAQLGVTLALGERWFLDAALVQTKLKTTTHLSSGQQIDTRLDPRSTAVAVGYRF</sequence>
<evidence type="ECO:0000313" key="3">
    <source>
        <dbReference type="EMBL" id="NDY89930.1"/>
    </source>
</evidence>
<dbReference type="Pfam" id="PF03922">
    <property type="entry name" value="OmpW"/>
    <property type="match status" value="1"/>
</dbReference>
<dbReference type="InterPro" id="IPR005618">
    <property type="entry name" value="OMPW"/>
</dbReference>
<evidence type="ECO:0000313" key="4">
    <source>
        <dbReference type="Proteomes" id="UP000484255"/>
    </source>
</evidence>
<comment type="subcellular location">
    <subcellularLocation>
        <location evidence="1">Cell outer membrane</location>
    </subcellularLocation>
</comment>
<proteinExistence type="predicted"/>
<gene>
    <name evidence="3" type="ORF">G3A44_01835</name>
</gene>
<feature type="signal peptide" evidence="2">
    <location>
        <begin position="1"/>
        <end position="22"/>
    </location>
</feature>
<feature type="chain" id="PRO_5028910086" evidence="2">
    <location>
        <begin position="23"/>
        <end position="226"/>
    </location>
</feature>
<dbReference type="AlphaFoldDB" id="A0A7C9PF79"/>
<dbReference type="InterPro" id="IPR011250">
    <property type="entry name" value="OMP/PagP_B-barrel"/>
</dbReference>
<dbReference type="Gene3D" id="2.40.160.20">
    <property type="match status" value="1"/>
</dbReference>
<dbReference type="RefSeq" id="WP_163455770.1">
    <property type="nucleotide sequence ID" value="NZ_JAAGOH010000001.1"/>
</dbReference>
<keyword evidence="4" id="KW-1185">Reference proteome</keyword>
<accession>A0A7C9PF79</accession>
<dbReference type="EMBL" id="JAAGOH010000001">
    <property type="protein sequence ID" value="NDY89930.1"/>
    <property type="molecule type" value="Genomic_DNA"/>
</dbReference>
<dbReference type="GO" id="GO:0009279">
    <property type="term" value="C:cell outer membrane"/>
    <property type="evidence" value="ECO:0007669"/>
    <property type="project" value="UniProtKB-SubCell"/>
</dbReference>
<evidence type="ECO:0000256" key="2">
    <source>
        <dbReference type="SAM" id="SignalP"/>
    </source>
</evidence>
<dbReference type="SUPFAM" id="SSF56925">
    <property type="entry name" value="OMPA-like"/>
    <property type="match status" value="1"/>
</dbReference>
<reference evidence="3 4" key="1">
    <citation type="submission" date="2020-02" db="EMBL/GenBank/DDBJ databases">
        <title>Ideonella bacterium strain TBM-1.</title>
        <authorList>
            <person name="Chen W.-M."/>
        </authorList>
    </citation>
    <scope>NUCLEOTIDE SEQUENCE [LARGE SCALE GENOMIC DNA]</scope>
    <source>
        <strain evidence="3 4">TBM-1</strain>
    </source>
</reference>
<dbReference type="PANTHER" id="PTHR36920:SF1">
    <property type="entry name" value="OUTER MEMBRANE PROTEIN W"/>
    <property type="match status" value="1"/>
</dbReference>
<organism evidence="3 4">
    <name type="scientific">Ideonella livida</name>
    <dbReference type="NCBI Taxonomy" id="2707176"/>
    <lineage>
        <taxon>Bacteria</taxon>
        <taxon>Pseudomonadati</taxon>
        <taxon>Pseudomonadota</taxon>
        <taxon>Betaproteobacteria</taxon>
        <taxon>Burkholderiales</taxon>
        <taxon>Sphaerotilaceae</taxon>
        <taxon>Ideonella</taxon>
    </lineage>
</organism>
<comment type="caution">
    <text evidence="3">The sequence shown here is derived from an EMBL/GenBank/DDBJ whole genome shotgun (WGS) entry which is preliminary data.</text>
</comment>
<name>A0A7C9PF79_9BURK</name>
<protein>
    <submittedName>
        <fullName evidence="3">Outer membrane beta-barrel protein</fullName>
    </submittedName>
</protein>
<dbReference type="Proteomes" id="UP000484255">
    <property type="component" value="Unassembled WGS sequence"/>
</dbReference>